<evidence type="ECO:0000256" key="1">
    <source>
        <dbReference type="ARBA" id="ARBA00004651"/>
    </source>
</evidence>
<feature type="transmembrane region" description="Helical" evidence="6">
    <location>
        <begin position="160"/>
        <end position="178"/>
    </location>
</feature>
<reference evidence="8" key="1">
    <citation type="journal article" date="2019" name="Int. J. Syst. Evol. Microbiol.">
        <title>The Global Catalogue of Microorganisms (GCM) 10K type strain sequencing project: providing services to taxonomists for standard genome sequencing and annotation.</title>
        <authorList>
            <consortium name="The Broad Institute Genomics Platform"/>
            <consortium name="The Broad Institute Genome Sequencing Center for Infectious Disease"/>
            <person name="Wu L."/>
            <person name="Ma J."/>
        </authorList>
    </citation>
    <scope>NUCLEOTIDE SEQUENCE [LARGE SCALE GENOMIC DNA]</scope>
    <source>
        <strain evidence="8">JCM 17441</strain>
    </source>
</reference>
<feature type="transmembrane region" description="Helical" evidence="6">
    <location>
        <begin position="280"/>
        <end position="303"/>
    </location>
</feature>
<dbReference type="PANTHER" id="PTHR42770:SF16">
    <property type="entry name" value="AMINO ACID PERMEASE"/>
    <property type="match status" value="1"/>
</dbReference>
<keyword evidence="4 6" id="KW-1133">Transmembrane helix</keyword>
<dbReference type="Pfam" id="PF13520">
    <property type="entry name" value="AA_permease_2"/>
    <property type="match status" value="1"/>
</dbReference>
<dbReference type="RefSeq" id="WP_345133083.1">
    <property type="nucleotide sequence ID" value="NZ_BAABAT010000023.1"/>
</dbReference>
<evidence type="ECO:0000313" key="8">
    <source>
        <dbReference type="Proteomes" id="UP001500620"/>
    </source>
</evidence>
<keyword evidence="5 6" id="KW-0472">Membrane</keyword>
<dbReference type="EMBL" id="BAABAT010000023">
    <property type="protein sequence ID" value="GAA4256065.1"/>
    <property type="molecule type" value="Genomic_DNA"/>
</dbReference>
<dbReference type="PANTHER" id="PTHR42770">
    <property type="entry name" value="AMINO ACID TRANSPORTER-RELATED"/>
    <property type="match status" value="1"/>
</dbReference>
<feature type="transmembrane region" description="Helical" evidence="6">
    <location>
        <begin position="198"/>
        <end position="217"/>
    </location>
</feature>
<proteinExistence type="predicted"/>
<accession>A0ABP8DHN6</accession>
<keyword evidence="3 6" id="KW-0812">Transmembrane</keyword>
<feature type="transmembrane region" description="Helical" evidence="6">
    <location>
        <begin position="93"/>
        <end position="121"/>
    </location>
</feature>
<keyword evidence="8" id="KW-1185">Reference proteome</keyword>
<feature type="transmembrane region" description="Helical" evidence="6">
    <location>
        <begin position="435"/>
        <end position="457"/>
    </location>
</feature>
<organism evidence="7 8">
    <name type="scientific">Dactylosporangium darangshiense</name>
    <dbReference type="NCBI Taxonomy" id="579108"/>
    <lineage>
        <taxon>Bacteria</taxon>
        <taxon>Bacillati</taxon>
        <taxon>Actinomycetota</taxon>
        <taxon>Actinomycetes</taxon>
        <taxon>Micromonosporales</taxon>
        <taxon>Micromonosporaceae</taxon>
        <taxon>Dactylosporangium</taxon>
    </lineage>
</organism>
<feature type="transmembrane region" description="Helical" evidence="6">
    <location>
        <begin position="133"/>
        <end position="153"/>
    </location>
</feature>
<dbReference type="Proteomes" id="UP001500620">
    <property type="component" value="Unassembled WGS sequence"/>
</dbReference>
<evidence type="ECO:0000256" key="4">
    <source>
        <dbReference type="ARBA" id="ARBA00022989"/>
    </source>
</evidence>
<dbReference type="Gene3D" id="1.20.1740.10">
    <property type="entry name" value="Amino acid/polyamine transporter I"/>
    <property type="match status" value="1"/>
</dbReference>
<keyword evidence="2" id="KW-1003">Cell membrane</keyword>
<dbReference type="PIRSF" id="PIRSF006060">
    <property type="entry name" value="AA_transporter"/>
    <property type="match status" value="1"/>
</dbReference>
<protein>
    <submittedName>
        <fullName evidence="7">APC family permease</fullName>
    </submittedName>
</protein>
<evidence type="ECO:0000313" key="7">
    <source>
        <dbReference type="EMBL" id="GAA4256065.1"/>
    </source>
</evidence>
<evidence type="ECO:0000256" key="6">
    <source>
        <dbReference type="SAM" id="Phobius"/>
    </source>
</evidence>
<dbReference type="InterPro" id="IPR050367">
    <property type="entry name" value="APC_superfamily"/>
</dbReference>
<gene>
    <name evidence="7" type="ORF">GCM10022255_067400</name>
</gene>
<comment type="subcellular location">
    <subcellularLocation>
        <location evidence="1">Cell membrane</location>
        <topology evidence="1">Multi-pass membrane protein</topology>
    </subcellularLocation>
</comment>
<feature type="transmembrane region" description="Helical" evidence="6">
    <location>
        <begin position="335"/>
        <end position="354"/>
    </location>
</feature>
<evidence type="ECO:0000256" key="5">
    <source>
        <dbReference type="ARBA" id="ARBA00023136"/>
    </source>
</evidence>
<evidence type="ECO:0000256" key="2">
    <source>
        <dbReference type="ARBA" id="ARBA00022475"/>
    </source>
</evidence>
<feature type="transmembrane region" description="Helical" evidence="6">
    <location>
        <begin position="366"/>
        <end position="390"/>
    </location>
</feature>
<sequence length="496" mass="51156">MAQPAPAAPGLRQRRLGVGSLIFFTVSASAPMTVLAGGVVTTYAVTGSIGVPLSFPILGVALALFAVGYAAMTRYVENAGAFYAYIALGLSRAWGVAGSAVAIVAYNTIQIGLYGLFGWAFSGFAAAQWKVDLDWWACALGVWAIVGILGLFNVDLSAKVLGVFLIAEIAAVLLFDLGGFGHAAGGSVSAESLRPDNLFTAGVGGVFAFGIAAFVGFESAAVYSSEVKDPRRTVARATYIAVAITSVLYAVSAWALAAAAGKQALSKGPADPFAMIADWFGTNLATAANVLFLTSVFAALLSFHMVVSRYTFAAGQEGVLPRFTAATWRRTGSPVAGSLLQSLAAVVTFGIFAIQGRDPLQQLFTWLSYVAAVGVLVLMIGTSLSVLGYFRGRDTAESPWQRIIAPALASIALIAITATIIVNADSVLGAEKGSALTYVLPGIVGAALVIGLVWGYVIKLRNPSVYSGIGEGGARQAAALAGIEDLLARADDRVSA</sequence>
<comment type="caution">
    <text evidence="7">The sequence shown here is derived from an EMBL/GenBank/DDBJ whole genome shotgun (WGS) entry which is preliminary data.</text>
</comment>
<feature type="transmembrane region" description="Helical" evidence="6">
    <location>
        <begin position="238"/>
        <end position="260"/>
    </location>
</feature>
<dbReference type="InterPro" id="IPR002293">
    <property type="entry name" value="AA/rel_permease1"/>
</dbReference>
<feature type="transmembrane region" description="Helical" evidence="6">
    <location>
        <begin position="51"/>
        <end position="72"/>
    </location>
</feature>
<feature type="transmembrane region" description="Helical" evidence="6">
    <location>
        <begin position="21"/>
        <end position="45"/>
    </location>
</feature>
<feature type="transmembrane region" description="Helical" evidence="6">
    <location>
        <begin position="402"/>
        <end position="423"/>
    </location>
</feature>
<name>A0ABP8DHN6_9ACTN</name>
<evidence type="ECO:0000256" key="3">
    <source>
        <dbReference type="ARBA" id="ARBA00022692"/>
    </source>
</evidence>